<dbReference type="RefSeq" id="WP_142661160.1">
    <property type="nucleotide sequence ID" value="NZ_FXTK01000001.1"/>
</dbReference>
<organism evidence="1 2">
    <name type="scientific">Paracoccus laeviglucosivorans</name>
    <dbReference type="NCBI Taxonomy" id="1197861"/>
    <lineage>
        <taxon>Bacteria</taxon>
        <taxon>Pseudomonadati</taxon>
        <taxon>Pseudomonadota</taxon>
        <taxon>Alphaproteobacteria</taxon>
        <taxon>Rhodobacterales</taxon>
        <taxon>Paracoccaceae</taxon>
        <taxon>Paracoccus</taxon>
    </lineage>
</organism>
<dbReference type="Proteomes" id="UP000319014">
    <property type="component" value="Unassembled WGS sequence"/>
</dbReference>
<accession>A0A521ABM4</accession>
<proteinExistence type="predicted"/>
<dbReference type="OrthoDB" id="7861315at2"/>
<protein>
    <recommendedName>
        <fullName evidence="3">Phosphomannomutase</fullName>
    </recommendedName>
</protein>
<keyword evidence="2" id="KW-1185">Reference proteome</keyword>
<evidence type="ECO:0000313" key="1">
    <source>
        <dbReference type="EMBL" id="SMO32178.1"/>
    </source>
</evidence>
<reference evidence="1 2" key="1">
    <citation type="submission" date="2017-05" db="EMBL/GenBank/DDBJ databases">
        <authorList>
            <person name="Varghese N."/>
            <person name="Submissions S."/>
        </authorList>
    </citation>
    <scope>NUCLEOTIDE SEQUENCE [LARGE SCALE GENOMIC DNA]</scope>
    <source>
        <strain evidence="1 2">DSM 100094</strain>
    </source>
</reference>
<gene>
    <name evidence="1" type="ORF">SAMN06265221_10124</name>
</gene>
<name>A0A521ABM4_9RHOB</name>
<dbReference type="AlphaFoldDB" id="A0A521ABM4"/>
<evidence type="ECO:0008006" key="3">
    <source>
        <dbReference type="Google" id="ProtNLM"/>
    </source>
</evidence>
<sequence length="84" mass="9670">MFTIEHDFDATVITLVDELPRGPNAETRPLNEDVVIQTFDDRVVVEQFDPDTGELAQIVMTIEQLEELRAALNLPEGNYRLERR</sequence>
<evidence type="ECO:0000313" key="2">
    <source>
        <dbReference type="Proteomes" id="UP000319014"/>
    </source>
</evidence>
<dbReference type="EMBL" id="FXTK01000001">
    <property type="protein sequence ID" value="SMO32178.1"/>
    <property type="molecule type" value="Genomic_DNA"/>
</dbReference>